<dbReference type="AlphaFoldDB" id="A0A9P9IK42"/>
<dbReference type="Pfam" id="PF12855">
    <property type="entry name" value="Ecl1"/>
    <property type="match status" value="1"/>
</dbReference>
<keyword evidence="2" id="KW-1185">Reference proteome</keyword>
<name>A0A9P9IK42_9HYPO</name>
<sequence length="194" mass="21349">MCHTRDQHSHSHLNALTIGIPMTRRYNRSKIPRCRTEHEQELSILMEEDGEIFPHFCLTCEKEFIPHDHMFLFCSEDCRRIDQATIPAPAASACHHTTYNYPFYSALTPAPRDIIPQASPSRPTIGLPNSISAPLGIGSEKSTYNDTSAATGVQSVVAVLNLARKAALVFHAPKGGIVRHPYDGANGGTNVDKS</sequence>
<evidence type="ECO:0000313" key="2">
    <source>
        <dbReference type="Proteomes" id="UP000738349"/>
    </source>
</evidence>
<dbReference type="EMBL" id="JAGMUV010000023">
    <property type="protein sequence ID" value="KAH7123182.1"/>
    <property type="molecule type" value="Genomic_DNA"/>
</dbReference>
<dbReference type="Proteomes" id="UP000738349">
    <property type="component" value="Unassembled WGS sequence"/>
</dbReference>
<dbReference type="OrthoDB" id="3599883at2759"/>
<accession>A0A9P9IK42</accession>
<organism evidence="1 2">
    <name type="scientific">Dactylonectria macrodidyma</name>
    <dbReference type="NCBI Taxonomy" id="307937"/>
    <lineage>
        <taxon>Eukaryota</taxon>
        <taxon>Fungi</taxon>
        <taxon>Dikarya</taxon>
        <taxon>Ascomycota</taxon>
        <taxon>Pezizomycotina</taxon>
        <taxon>Sordariomycetes</taxon>
        <taxon>Hypocreomycetidae</taxon>
        <taxon>Hypocreales</taxon>
        <taxon>Nectriaceae</taxon>
        <taxon>Dactylonectria</taxon>
    </lineage>
</organism>
<proteinExistence type="predicted"/>
<reference evidence="1" key="1">
    <citation type="journal article" date="2021" name="Nat. Commun.">
        <title>Genetic determinants of endophytism in the Arabidopsis root mycobiome.</title>
        <authorList>
            <person name="Mesny F."/>
            <person name="Miyauchi S."/>
            <person name="Thiergart T."/>
            <person name="Pickel B."/>
            <person name="Atanasova L."/>
            <person name="Karlsson M."/>
            <person name="Huettel B."/>
            <person name="Barry K.W."/>
            <person name="Haridas S."/>
            <person name="Chen C."/>
            <person name="Bauer D."/>
            <person name="Andreopoulos W."/>
            <person name="Pangilinan J."/>
            <person name="LaButti K."/>
            <person name="Riley R."/>
            <person name="Lipzen A."/>
            <person name="Clum A."/>
            <person name="Drula E."/>
            <person name="Henrissat B."/>
            <person name="Kohler A."/>
            <person name="Grigoriev I.V."/>
            <person name="Martin F.M."/>
            <person name="Hacquard S."/>
        </authorList>
    </citation>
    <scope>NUCLEOTIDE SEQUENCE</scope>
    <source>
        <strain evidence="1">MPI-CAGE-AT-0147</strain>
    </source>
</reference>
<dbReference type="InterPro" id="IPR024368">
    <property type="entry name" value="Ecl1/2/3"/>
</dbReference>
<gene>
    <name evidence="1" type="ORF">EDB81DRAFT_227053</name>
</gene>
<protein>
    <submittedName>
        <fullName evidence="1">Uncharacterized protein</fullName>
    </submittedName>
</protein>
<comment type="caution">
    <text evidence="1">The sequence shown here is derived from an EMBL/GenBank/DDBJ whole genome shotgun (WGS) entry which is preliminary data.</text>
</comment>
<evidence type="ECO:0000313" key="1">
    <source>
        <dbReference type="EMBL" id="KAH7123182.1"/>
    </source>
</evidence>